<accession>A0ABQ2ZQ50</accession>
<evidence type="ECO:0000256" key="4">
    <source>
        <dbReference type="ARBA" id="ARBA00022691"/>
    </source>
</evidence>
<keyword evidence="1 11" id="KW-0698">rRNA processing</keyword>
<dbReference type="InterPro" id="IPR015507">
    <property type="entry name" value="rRNA-MeTfrase_E"/>
</dbReference>
<dbReference type="GO" id="GO:0032259">
    <property type="term" value="P:methylation"/>
    <property type="evidence" value="ECO:0007669"/>
    <property type="project" value="UniProtKB-KW"/>
</dbReference>
<comment type="function">
    <text evidence="5 11">Specifically methylates the uridine in position 2552 of 23S rRNA at the 2'-O position of the ribose in the fully assembled 50S ribosomal subunit.</text>
</comment>
<feature type="binding site" evidence="11">
    <location>
        <position position="86"/>
    </location>
    <ligand>
        <name>S-adenosyl-L-methionine</name>
        <dbReference type="ChEBI" id="CHEBI:59789"/>
    </ligand>
</feature>
<reference evidence="15" key="1">
    <citation type="journal article" date="2019" name="Int. J. Syst. Evol. Microbiol.">
        <title>The Global Catalogue of Microorganisms (GCM) 10K type strain sequencing project: providing services to taxonomists for standard genome sequencing and annotation.</title>
        <authorList>
            <consortium name="The Broad Institute Genomics Platform"/>
            <consortium name="The Broad Institute Genome Sequencing Center for Infectious Disease"/>
            <person name="Wu L."/>
            <person name="Ma J."/>
        </authorList>
    </citation>
    <scope>NUCLEOTIDE SEQUENCE [LARGE SCALE GENOMIC DNA]</scope>
    <source>
        <strain evidence="15">KCTC 22232</strain>
    </source>
</reference>
<dbReference type="PANTHER" id="PTHR10920:SF18">
    <property type="entry name" value="RRNA METHYLTRANSFERASE 2, MITOCHONDRIAL"/>
    <property type="match status" value="1"/>
</dbReference>
<proteinExistence type="inferred from homology"/>
<evidence type="ECO:0000256" key="2">
    <source>
        <dbReference type="ARBA" id="ARBA00022603"/>
    </source>
</evidence>
<feature type="binding site" evidence="11">
    <location>
        <position position="147"/>
    </location>
    <ligand>
        <name>S-adenosyl-L-methionine</name>
        <dbReference type="ChEBI" id="CHEBI:59789"/>
    </ligand>
</feature>
<dbReference type="EMBL" id="BMXT01000001">
    <property type="protein sequence ID" value="GGY19289.1"/>
    <property type="molecule type" value="Genomic_DNA"/>
</dbReference>
<dbReference type="NCBIfam" id="NF008390">
    <property type="entry name" value="PRK11188.1"/>
    <property type="match status" value="1"/>
</dbReference>
<evidence type="ECO:0000256" key="10">
    <source>
        <dbReference type="ARBA" id="ARBA00048970"/>
    </source>
</evidence>
<evidence type="ECO:0000256" key="11">
    <source>
        <dbReference type="HAMAP-Rule" id="MF_01547"/>
    </source>
</evidence>
<dbReference type="Gene3D" id="3.40.50.150">
    <property type="entry name" value="Vaccinia Virus protein VP39"/>
    <property type="match status" value="1"/>
</dbReference>
<dbReference type="GO" id="GO:0008168">
    <property type="term" value="F:methyltransferase activity"/>
    <property type="evidence" value="ECO:0007669"/>
    <property type="project" value="UniProtKB-KW"/>
</dbReference>
<evidence type="ECO:0000313" key="15">
    <source>
        <dbReference type="Proteomes" id="UP000621898"/>
    </source>
</evidence>
<evidence type="ECO:0000313" key="14">
    <source>
        <dbReference type="EMBL" id="GGY19289.1"/>
    </source>
</evidence>
<sequence length="242" mass="26825">MVLDSRSVNGKGYHAVSRSPIGDPNDMARSKSSAVWLREHFNDEFVKKAQAEGLRSRAVYKLEELIERDRLLKPGINVVDLGAAPGSWSQLVRNRLGDTGKVFALDILPMQSIAGVDFLQGDFREESVLRELEGRLEGHKLDLVLCDLAPNMSGVALADQIRAMALADLALDFSRQWLKPGGSFLIKLFQGVGFDEYLRSLRAEFTRVTMRKPKASRARSREVYALAVGRKPSAVSPGENRA</sequence>
<feature type="binding site" evidence="11">
    <location>
        <position position="88"/>
    </location>
    <ligand>
        <name>S-adenosyl-L-methionine</name>
        <dbReference type="ChEBI" id="CHEBI:59789"/>
    </ligand>
</feature>
<dbReference type="HAMAP" id="MF_01547">
    <property type="entry name" value="RNA_methyltr_E"/>
    <property type="match status" value="1"/>
</dbReference>
<dbReference type="Pfam" id="PF01728">
    <property type="entry name" value="FtsJ"/>
    <property type="match status" value="1"/>
</dbReference>
<dbReference type="InterPro" id="IPR050082">
    <property type="entry name" value="RNA_methyltr_RlmE"/>
</dbReference>
<keyword evidence="15" id="KW-1185">Reference proteome</keyword>
<evidence type="ECO:0000256" key="1">
    <source>
        <dbReference type="ARBA" id="ARBA00022552"/>
    </source>
</evidence>
<keyword evidence="11" id="KW-0963">Cytoplasm</keyword>
<evidence type="ECO:0000256" key="7">
    <source>
        <dbReference type="ARBA" id="ARBA00041129"/>
    </source>
</evidence>
<name>A0ABQ2ZQ50_9GAMM</name>
<evidence type="ECO:0000259" key="13">
    <source>
        <dbReference type="Pfam" id="PF01728"/>
    </source>
</evidence>
<evidence type="ECO:0000256" key="8">
    <source>
        <dbReference type="ARBA" id="ARBA00041995"/>
    </source>
</evidence>
<gene>
    <name evidence="11 14" type="primary">rlmE</name>
    <name evidence="11" type="synonym">ftsJ</name>
    <name evidence="11" type="synonym">rrmJ</name>
    <name evidence="14" type="ORF">GCM10008098_09460</name>
</gene>
<keyword evidence="2 11" id="KW-0489">Methyltransferase</keyword>
<comment type="caution">
    <text evidence="14">The sequence shown here is derived from an EMBL/GenBank/DDBJ whole genome shotgun (WGS) entry which is preliminary data.</text>
</comment>
<dbReference type="EC" id="2.1.1.166" evidence="6 11"/>
<dbReference type="Proteomes" id="UP000621898">
    <property type="component" value="Unassembled WGS sequence"/>
</dbReference>
<evidence type="ECO:0000256" key="6">
    <source>
        <dbReference type="ARBA" id="ARBA00038861"/>
    </source>
</evidence>
<feature type="binding site" evidence="11">
    <location>
        <position position="122"/>
    </location>
    <ligand>
        <name>S-adenosyl-L-methionine</name>
        <dbReference type="ChEBI" id="CHEBI:59789"/>
    </ligand>
</feature>
<organism evidence="14 15">
    <name type="scientific">Rhodanobacter panaciterrae</name>
    <dbReference type="NCBI Taxonomy" id="490572"/>
    <lineage>
        <taxon>Bacteria</taxon>
        <taxon>Pseudomonadati</taxon>
        <taxon>Pseudomonadota</taxon>
        <taxon>Gammaproteobacteria</taxon>
        <taxon>Lysobacterales</taxon>
        <taxon>Rhodanobacteraceae</taxon>
        <taxon>Rhodanobacter</taxon>
    </lineage>
</organism>
<feature type="active site" description="Proton acceptor" evidence="11">
    <location>
        <position position="187"/>
    </location>
</feature>
<dbReference type="SUPFAM" id="SSF53335">
    <property type="entry name" value="S-adenosyl-L-methionine-dependent methyltransferases"/>
    <property type="match status" value="1"/>
</dbReference>
<dbReference type="InterPro" id="IPR002877">
    <property type="entry name" value="RNA_MeTrfase_FtsJ_dom"/>
</dbReference>
<protein>
    <recommendedName>
        <fullName evidence="7 11">Ribosomal RNA large subunit methyltransferase E</fullName>
        <ecNumber evidence="6 11">2.1.1.166</ecNumber>
    </recommendedName>
    <alternativeName>
        <fullName evidence="9 11">23S rRNA Um2552 methyltransferase</fullName>
    </alternativeName>
    <alternativeName>
        <fullName evidence="8 11">rRNA (uridine-2'-O-)-methyltransferase</fullName>
    </alternativeName>
</protein>
<comment type="similarity">
    <text evidence="11">Belongs to the class I-like SAM-binding methyltransferase superfamily. RNA methyltransferase RlmE family.</text>
</comment>
<dbReference type="PANTHER" id="PTHR10920">
    <property type="entry name" value="RIBOSOMAL RNA METHYLTRANSFERASE"/>
    <property type="match status" value="1"/>
</dbReference>
<dbReference type="PIRSF" id="PIRSF005461">
    <property type="entry name" value="23S_rRNA_mtase"/>
    <property type="match status" value="1"/>
</dbReference>
<keyword evidence="4 11" id="KW-0949">S-adenosyl-L-methionine</keyword>
<feature type="binding site" evidence="11">
    <location>
        <position position="106"/>
    </location>
    <ligand>
        <name>S-adenosyl-L-methionine</name>
        <dbReference type="ChEBI" id="CHEBI:59789"/>
    </ligand>
</feature>
<evidence type="ECO:0000256" key="5">
    <source>
        <dbReference type="ARBA" id="ARBA00037569"/>
    </source>
</evidence>
<feature type="region of interest" description="Disordered" evidence="12">
    <location>
        <begin position="1"/>
        <end position="27"/>
    </location>
</feature>
<dbReference type="InterPro" id="IPR029063">
    <property type="entry name" value="SAM-dependent_MTases_sf"/>
</dbReference>
<evidence type="ECO:0000256" key="3">
    <source>
        <dbReference type="ARBA" id="ARBA00022679"/>
    </source>
</evidence>
<comment type="catalytic activity">
    <reaction evidence="10 11">
        <text>uridine(2552) in 23S rRNA + S-adenosyl-L-methionine = 2'-O-methyluridine(2552) in 23S rRNA + S-adenosyl-L-homocysteine + H(+)</text>
        <dbReference type="Rhea" id="RHEA:42720"/>
        <dbReference type="Rhea" id="RHEA-COMP:10202"/>
        <dbReference type="Rhea" id="RHEA-COMP:10203"/>
        <dbReference type="ChEBI" id="CHEBI:15378"/>
        <dbReference type="ChEBI" id="CHEBI:57856"/>
        <dbReference type="ChEBI" id="CHEBI:59789"/>
        <dbReference type="ChEBI" id="CHEBI:65315"/>
        <dbReference type="ChEBI" id="CHEBI:74478"/>
        <dbReference type="EC" id="2.1.1.166"/>
    </reaction>
</comment>
<comment type="subcellular location">
    <subcellularLocation>
        <location evidence="11">Cytoplasm</location>
    </subcellularLocation>
</comment>
<keyword evidence="3 11" id="KW-0808">Transferase</keyword>
<evidence type="ECO:0000256" key="12">
    <source>
        <dbReference type="SAM" id="MobiDB-lite"/>
    </source>
</evidence>
<evidence type="ECO:0000256" key="9">
    <source>
        <dbReference type="ARBA" id="ARBA00042745"/>
    </source>
</evidence>
<feature type="domain" description="Ribosomal RNA methyltransferase FtsJ" evidence="13">
    <location>
        <begin position="55"/>
        <end position="229"/>
    </location>
</feature>